<evidence type="ECO:0000259" key="3">
    <source>
        <dbReference type="PROSITE" id="PS51841"/>
    </source>
</evidence>
<feature type="region of interest" description="Disordered" evidence="2">
    <location>
        <begin position="520"/>
        <end position="653"/>
    </location>
</feature>
<dbReference type="AlphaFoldDB" id="A0A7J8BJN2"/>
<dbReference type="InterPro" id="IPR052877">
    <property type="entry name" value="Lamin_tail_domain"/>
</dbReference>
<sequence length="653" mass="72436">MAPKSCREAGEAKEEASPPLVDEELLTSHLGPPEDTPADLLSPESLKDTKPRSAQVVSLKLQVDPESLDPRTLRMLWRQRELEIQALRYAVQNPQDARHCHILQEVAGLPPERSSRSQEKVLQAQVQKLTLELKERKEQAQEEKTNLEEELLRTKTLMEQLEAEVQALEKSCLLQLASSSWVGRMLKSSTGSVEVVPAETLMEPSDHSENDEDTAARKVIRLEDVDWNSIARRYPNLFTNIKLSSQYKHLSPRQPPEPPQRPPASPTNERGSELCKQYMERHIKSVEWCSLPFVGTSSSGDADSDSSNCRLDEQSGMQKATGHPPQGPGHISFQQIDSGARNFSRDRKAETKGLLSLNIRETHSDRRDKIVQLRKSPADSKLWDPAHPWRAGSCLKIVAVSLRDRFVCILNESMEETMDLGGFTLQQFERDFPVCLYRFPPRTLLGPQRHLTVWGKGPGSTKKQPPSSVGRKPLHFHPSRSLVTLLLSPKGEVFSKHHAPHCVTPVSRIFDDNTNLSIDSFPLSGAQTGADTREQRRPPRSPRNGRVREDAGPVAPPDHQQAPPHVGGASTTPERGARHTGAPARHTPGPAAPRGLPGQERAQGPGVPEDRGPGLPDGGAVRAQQSREKIRFPLPQLPAHHRGRGPAGVGPRW</sequence>
<dbReference type="SUPFAM" id="SSF74853">
    <property type="entry name" value="Lamin A/C globular tail domain"/>
    <property type="match status" value="1"/>
</dbReference>
<feature type="compositionally biased region" description="Basic and acidic residues" evidence="2">
    <location>
        <begin position="1"/>
        <end position="16"/>
    </location>
</feature>
<feature type="region of interest" description="Disordered" evidence="2">
    <location>
        <begin position="247"/>
        <end position="271"/>
    </location>
</feature>
<accession>A0A7J8BJN2</accession>
<dbReference type="EMBL" id="JACASF010000031">
    <property type="protein sequence ID" value="KAF6398470.1"/>
    <property type="molecule type" value="Genomic_DNA"/>
</dbReference>
<dbReference type="GO" id="GO:0030527">
    <property type="term" value="F:structural constituent of chromatin"/>
    <property type="evidence" value="ECO:0007669"/>
    <property type="project" value="TreeGrafter"/>
</dbReference>
<feature type="domain" description="LTD" evidence="3">
    <location>
        <begin position="382"/>
        <end position="507"/>
    </location>
</feature>
<protein>
    <submittedName>
        <fullName evidence="4">Lamin tail domain containing 2</fullName>
    </submittedName>
</protein>
<organism evidence="4 5">
    <name type="scientific">Molossus molossus</name>
    <name type="common">Pallas' mastiff bat</name>
    <name type="synonym">Vespertilio molossus</name>
    <dbReference type="NCBI Taxonomy" id="27622"/>
    <lineage>
        <taxon>Eukaryota</taxon>
        <taxon>Metazoa</taxon>
        <taxon>Chordata</taxon>
        <taxon>Craniata</taxon>
        <taxon>Vertebrata</taxon>
        <taxon>Euteleostomi</taxon>
        <taxon>Mammalia</taxon>
        <taxon>Eutheria</taxon>
        <taxon>Laurasiatheria</taxon>
        <taxon>Chiroptera</taxon>
        <taxon>Yangochiroptera</taxon>
        <taxon>Molossidae</taxon>
        <taxon>Molossus</taxon>
    </lineage>
</organism>
<evidence type="ECO:0000256" key="1">
    <source>
        <dbReference type="SAM" id="Coils"/>
    </source>
</evidence>
<feature type="compositionally biased region" description="Low complexity" evidence="2">
    <location>
        <begin position="297"/>
        <end position="307"/>
    </location>
</feature>
<keyword evidence="5" id="KW-1185">Reference proteome</keyword>
<proteinExistence type="predicted"/>
<dbReference type="InterPro" id="IPR001322">
    <property type="entry name" value="Lamin_tail_dom"/>
</dbReference>
<dbReference type="PANTHER" id="PTHR19956">
    <property type="entry name" value="LAMIN TAIL DOMAIN-CONTAINING PROTEIN 2"/>
    <property type="match status" value="1"/>
</dbReference>
<dbReference type="Proteomes" id="UP000550707">
    <property type="component" value="Unassembled WGS sequence"/>
</dbReference>
<feature type="region of interest" description="Disordered" evidence="2">
    <location>
        <begin position="1"/>
        <end position="53"/>
    </location>
</feature>
<comment type="caution">
    <text evidence="4">The sequence shown here is derived from an EMBL/GenBank/DDBJ whole genome shotgun (WGS) entry which is preliminary data.</text>
</comment>
<dbReference type="PANTHER" id="PTHR19956:SF5">
    <property type="entry name" value="LAMIN TAIL DOMAIN-CONTAINING PROTEIN 2"/>
    <property type="match status" value="1"/>
</dbReference>
<keyword evidence="1" id="KW-0175">Coiled coil</keyword>
<feature type="coiled-coil region" evidence="1">
    <location>
        <begin position="119"/>
        <end position="171"/>
    </location>
</feature>
<evidence type="ECO:0000313" key="4">
    <source>
        <dbReference type="EMBL" id="KAF6398470.1"/>
    </source>
</evidence>
<feature type="compositionally biased region" description="Pro residues" evidence="2">
    <location>
        <begin position="253"/>
        <end position="265"/>
    </location>
</feature>
<gene>
    <name evidence="4" type="ORF">HJG59_007753</name>
</gene>
<name>A0A7J8BJN2_MOLMO</name>
<dbReference type="GO" id="GO:0005638">
    <property type="term" value="C:lamin filament"/>
    <property type="evidence" value="ECO:0007669"/>
    <property type="project" value="TreeGrafter"/>
</dbReference>
<dbReference type="PROSITE" id="PS51841">
    <property type="entry name" value="LTD"/>
    <property type="match status" value="1"/>
</dbReference>
<reference evidence="4 5" key="1">
    <citation type="journal article" date="2020" name="Nature">
        <title>Six reference-quality genomes reveal evolution of bat adaptations.</title>
        <authorList>
            <person name="Jebb D."/>
            <person name="Huang Z."/>
            <person name="Pippel M."/>
            <person name="Hughes G.M."/>
            <person name="Lavrichenko K."/>
            <person name="Devanna P."/>
            <person name="Winkler S."/>
            <person name="Jermiin L.S."/>
            <person name="Skirmuntt E.C."/>
            <person name="Katzourakis A."/>
            <person name="Burkitt-Gray L."/>
            <person name="Ray D.A."/>
            <person name="Sullivan K.A.M."/>
            <person name="Roscito J.G."/>
            <person name="Kirilenko B.M."/>
            <person name="Davalos L.M."/>
            <person name="Corthals A.P."/>
            <person name="Power M.L."/>
            <person name="Jones G."/>
            <person name="Ransome R.D."/>
            <person name="Dechmann D.K.N."/>
            <person name="Locatelli A.G."/>
            <person name="Puechmaille S.J."/>
            <person name="Fedrigo O."/>
            <person name="Jarvis E.D."/>
            <person name="Hiller M."/>
            <person name="Vernes S.C."/>
            <person name="Myers E.W."/>
            <person name="Teeling E.C."/>
        </authorList>
    </citation>
    <scope>NUCLEOTIDE SEQUENCE [LARGE SCALE GENOMIC DNA]</scope>
    <source>
        <strain evidence="4">MMolMol1</strain>
        <tissue evidence="4">Muscle</tissue>
    </source>
</reference>
<dbReference type="InterPro" id="IPR036415">
    <property type="entry name" value="Lamin_tail_dom_sf"/>
</dbReference>
<evidence type="ECO:0000313" key="5">
    <source>
        <dbReference type="Proteomes" id="UP000550707"/>
    </source>
</evidence>
<dbReference type="InParanoid" id="A0A7J8BJN2"/>
<dbReference type="FunCoup" id="A0A7J8BJN2">
    <property type="interactions" value="63"/>
</dbReference>
<dbReference type="Gene3D" id="2.60.40.1260">
    <property type="entry name" value="Lamin Tail domain"/>
    <property type="match status" value="1"/>
</dbReference>
<evidence type="ECO:0000256" key="2">
    <source>
        <dbReference type="SAM" id="MobiDB-lite"/>
    </source>
</evidence>
<feature type="region of interest" description="Disordered" evidence="2">
    <location>
        <begin position="450"/>
        <end position="475"/>
    </location>
</feature>
<feature type="region of interest" description="Disordered" evidence="2">
    <location>
        <begin position="297"/>
        <end position="334"/>
    </location>
</feature>